<dbReference type="OrthoDB" id="9811425at2"/>
<sequence>MPVVQTSLTAQTSTTATITGATGFLGRRLVRSLLEEEGLRVRCLIRDSSCTAELLNHVDQSLHGRIEFCRGSLTDRQFVSRHFTDSDVVYHLAASLGGSASTMFLNTVIPTRELMEVAATANVGRFVLVSSLGVYGTQSVKRWGTLDESTPIDSHPAQRDPYTFSKVRQEAVARTLSEQLSLPLVIVRPGVIYGPGRSAVTSRVGLPVGPFLIRMGGGQELPYTFVENCADGIKLAGLVPNIEGEVFNLVDDNLPTGKQILRSMRRQGKKTRCLWIPRGVLGPMSQVYEWYSNWSEGQLPPVLTKHKCEAMWKPVRYSNAKAKHKLNWTPKISTEEGLRQTIAG</sequence>
<keyword evidence="3" id="KW-1185">Reference proteome</keyword>
<keyword evidence="2" id="KW-0456">Lyase</keyword>
<dbReference type="InterPro" id="IPR036291">
    <property type="entry name" value="NAD(P)-bd_dom_sf"/>
</dbReference>
<accession>A0A517QMV5</accession>
<organism evidence="2 3">
    <name type="scientific">Thalassoglobus polymorphus</name>
    <dbReference type="NCBI Taxonomy" id="2527994"/>
    <lineage>
        <taxon>Bacteria</taxon>
        <taxon>Pseudomonadati</taxon>
        <taxon>Planctomycetota</taxon>
        <taxon>Planctomycetia</taxon>
        <taxon>Planctomycetales</taxon>
        <taxon>Planctomycetaceae</taxon>
        <taxon>Thalassoglobus</taxon>
    </lineage>
</organism>
<dbReference type="InterPro" id="IPR001509">
    <property type="entry name" value="Epimerase_deHydtase"/>
</dbReference>
<dbReference type="PANTHER" id="PTHR48079">
    <property type="entry name" value="PROTEIN YEEZ"/>
    <property type="match status" value="1"/>
</dbReference>
<dbReference type="GO" id="GO:0008460">
    <property type="term" value="F:dTDP-glucose 4,6-dehydratase activity"/>
    <property type="evidence" value="ECO:0007669"/>
    <property type="project" value="UniProtKB-EC"/>
</dbReference>
<dbReference type="GO" id="GO:0004029">
    <property type="term" value="F:aldehyde dehydrogenase (NAD+) activity"/>
    <property type="evidence" value="ECO:0007669"/>
    <property type="project" value="TreeGrafter"/>
</dbReference>
<dbReference type="EC" id="4.2.1.46" evidence="2"/>
<gene>
    <name evidence="2" type="primary">rfbB_1</name>
    <name evidence="2" type="ORF">Mal48_22310</name>
</gene>
<dbReference type="Gene3D" id="3.40.50.720">
    <property type="entry name" value="NAD(P)-binding Rossmann-like Domain"/>
    <property type="match status" value="1"/>
</dbReference>
<protein>
    <submittedName>
        <fullName evidence="2">dTDP-glucose 4,6-dehydratase</fullName>
        <ecNumber evidence="2">4.2.1.46</ecNumber>
    </submittedName>
</protein>
<dbReference type="EMBL" id="CP036267">
    <property type="protein sequence ID" value="QDT32980.1"/>
    <property type="molecule type" value="Genomic_DNA"/>
</dbReference>
<dbReference type="GO" id="GO:0005737">
    <property type="term" value="C:cytoplasm"/>
    <property type="evidence" value="ECO:0007669"/>
    <property type="project" value="TreeGrafter"/>
</dbReference>
<dbReference type="SUPFAM" id="SSF51735">
    <property type="entry name" value="NAD(P)-binding Rossmann-fold domains"/>
    <property type="match status" value="1"/>
</dbReference>
<dbReference type="PANTHER" id="PTHR48079:SF6">
    <property type="entry name" value="NAD(P)-BINDING DOMAIN-CONTAINING PROTEIN-RELATED"/>
    <property type="match status" value="1"/>
</dbReference>
<reference evidence="2 3" key="1">
    <citation type="submission" date="2019-02" db="EMBL/GenBank/DDBJ databases">
        <title>Deep-cultivation of Planctomycetes and their phenomic and genomic characterization uncovers novel biology.</title>
        <authorList>
            <person name="Wiegand S."/>
            <person name="Jogler M."/>
            <person name="Boedeker C."/>
            <person name="Pinto D."/>
            <person name="Vollmers J."/>
            <person name="Rivas-Marin E."/>
            <person name="Kohn T."/>
            <person name="Peeters S.H."/>
            <person name="Heuer A."/>
            <person name="Rast P."/>
            <person name="Oberbeckmann S."/>
            <person name="Bunk B."/>
            <person name="Jeske O."/>
            <person name="Meyerdierks A."/>
            <person name="Storesund J.E."/>
            <person name="Kallscheuer N."/>
            <person name="Luecker S."/>
            <person name="Lage O.M."/>
            <person name="Pohl T."/>
            <person name="Merkel B.J."/>
            <person name="Hornburger P."/>
            <person name="Mueller R.-W."/>
            <person name="Bruemmer F."/>
            <person name="Labrenz M."/>
            <person name="Spormann A.M."/>
            <person name="Op den Camp H."/>
            <person name="Overmann J."/>
            <person name="Amann R."/>
            <person name="Jetten M.S.M."/>
            <person name="Mascher T."/>
            <person name="Medema M.H."/>
            <person name="Devos D.P."/>
            <person name="Kaster A.-K."/>
            <person name="Ovreas L."/>
            <person name="Rohde M."/>
            <person name="Galperin M.Y."/>
            <person name="Jogler C."/>
        </authorList>
    </citation>
    <scope>NUCLEOTIDE SEQUENCE [LARGE SCALE GENOMIC DNA]</scope>
    <source>
        <strain evidence="2 3">Mal48</strain>
    </source>
</reference>
<dbReference type="Pfam" id="PF01370">
    <property type="entry name" value="Epimerase"/>
    <property type="match status" value="1"/>
</dbReference>
<dbReference type="RefSeq" id="WP_145198648.1">
    <property type="nucleotide sequence ID" value="NZ_CP036267.1"/>
</dbReference>
<evidence type="ECO:0000313" key="3">
    <source>
        <dbReference type="Proteomes" id="UP000315724"/>
    </source>
</evidence>
<proteinExistence type="predicted"/>
<dbReference type="AlphaFoldDB" id="A0A517QMV5"/>
<evidence type="ECO:0000259" key="1">
    <source>
        <dbReference type="Pfam" id="PF01370"/>
    </source>
</evidence>
<name>A0A517QMV5_9PLAN</name>
<dbReference type="InterPro" id="IPR051783">
    <property type="entry name" value="NAD(P)-dependent_oxidoreduct"/>
</dbReference>
<dbReference type="Proteomes" id="UP000315724">
    <property type="component" value="Chromosome"/>
</dbReference>
<feature type="domain" description="NAD-dependent epimerase/dehydratase" evidence="1">
    <location>
        <begin position="17"/>
        <end position="237"/>
    </location>
</feature>
<evidence type="ECO:0000313" key="2">
    <source>
        <dbReference type="EMBL" id="QDT32980.1"/>
    </source>
</evidence>
<dbReference type="KEGG" id="tpol:Mal48_22310"/>